<evidence type="ECO:0000313" key="6">
    <source>
        <dbReference type="Proteomes" id="UP000698800"/>
    </source>
</evidence>
<organism evidence="5 6">
    <name type="scientific">Glutinoglossum americanum</name>
    <dbReference type="NCBI Taxonomy" id="1670608"/>
    <lineage>
        <taxon>Eukaryota</taxon>
        <taxon>Fungi</taxon>
        <taxon>Dikarya</taxon>
        <taxon>Ascomycota</taxon>
        <taxon>Pezizomycotina</taxon>
        <taxon>Geoglossomycetes</taxon>
        <taxon>Geoglossales</taxon>
        <taxon>Geoglossaceae</taxon>
        <taxon>Glutinoglossum</taxon>
    </lineage>
</organism>
<reference evidence="5" key="1">
    <citation type="submission" date="2021-03" db="EMBL/GenBank/DDBJ databases">
        <title>Comparative genomics and phylogenomic investigation of the class Geoglossomycetes provide insights into ecological specialization and systematics.</title>
        <authorList>
            <person name="Melie T."/>
            <person name="Pirro S."/>
            <person name="Miller A.N."/>
            <person name="Quandt A."/>
        </authorList>
    </citation>
    <scope>NUCLEOTIDE SEQUENCE</scope>
    <source>
        <strain evidence="5">GBOQ0MN5Z8</strain>
    </source>
</reference>
<dbReference type="PROSITE" id="PS50297">
    <property type="entry name" value="ANK_REP_REGION"/>
    <property type="match status" value="2"/>
</dbReference>
<gene>
    <name evidence="5" type="ORF">FGG08_000017</name>
</gene>
<protein>
    <submittedName>
        <fullName evidence="5">Uncharacterized protein</fullName>
    </submittedName>
</protein>
<dbReference type="InterPro" id="IPR036770">
    <property type="entry name" value="Ankyrin_rpt-contain_sf"/>
</dbReference>
<dbReference type="AlphaFoldDB" id="A0A9P8I4J1"/>
<comment type="caution">
    <text evidence="5">The sequence shown here is derived from an EMBL/GenBank/DDBJ whole genome shotgun (WGS) entry which is preliminary data.</text>
</comment>
<evidence type="ECO:0000256" key="3">
    <source>
        <dbReference type="PROSITE-ProRule" id="PRU00023"/>
    </source>
</evidence>
<feature type="repeat" description="ANK" evidence="3">
    <location>
        <begin position="173"/>
        <end position="205"/>
    </location>
</feature>
<dbReference type="EMBL" id="JAGHQL010000001">
    <property type="protein sequence ID" value="KAH0547760.1"/>
    <property type="molecule type" value="Genomic_DNA"/>
</dbReference>
<feature type="region of interest" description="Disordered" evidence="4">
    <location>
        <begin position="78"/>
        <end position="106"/>
    </location>
</feature>
<dbReference type="PROSITE" id="PS50088">
    <property type="entry name" value="ANK_REPEAT"/>
    <property type="match status" value="2"/>
</dbReference>
<dbReference type="PANTHER" id="PTHR24171">
    <property type="entry name" value="ANKYRIN REPEAT DOMAIN-CONTAINING PROTEIN 39-RELATED"/>
    <property type="match status" value="1"/>
</dbReference>
<dbReference type="SUPFAM" id="SSF48403">
    <property type="entry name" value="Ankyrin repeat"/>
    <property type="match status" value="1"/>
</dbReference>
<accession>A0A9P8I4J1</accession>
<dbReference type="InterPro" id="IPR002110">
    <property type="entry name" value="Ankyrin_rpt"/>
</dbReference>
<proteinExistence type="predicted"/>
<dbReference type="PANTHER" id="PTHR24171:SF9">
    <property type="entry name" value="ANKYRIN REPEAT DOMAIN-CONTAINING PROTEIN 39"/>
    <property type="match status" value="1"/>
</dbReference>
<keyword evidence="2 3" id="KW-0040">ANK repeat</keyword>
<keyword evidence="6" id="KW-1185">Reference proteome</keyword>
<evidence type="ECO:0000256" key="1">
    <source>
        <dbReference type="ARBA" id="ARBA00022737"/>
    </source>
</evidence>
<name>A0A9P8I4J1_9PEZI</name>
<evidence type="ECO:0000313" key="5">
    <source>
        <dbReference type="EMBL" id="KAH0547760.1"/>
    </source>
</evidence>
<keyword evidence="1" id="KW-0677">Repeat</keyword>
<sequence>MNRDGANTWVLKLKMSRGSDLDNIPLCWTGKMLRKESAGRPTARSLFDLIVNSKTARDRHFAFSGLCCQPNGDQYAEQSSSSDVIAKSRHHPTHTGTSTTGGVPLIDHKNPPYIQSPDGSLDPRQYARRVPATPASPPAPLRASLFAAMRDSDAGRLRAVIQDGVDTQPEDVFGERPLYKVMSSGKEEIARVLLGGGTEVNAQNRRGYMALHMAAFKRNGDLVRLLLEEGADATVRASDGWTALHMAASEKSIEVLGSTRGGGVVL</sequence>
<dbReference type="Proteomes" id="UP000698800">
    <property type="component" value="Unassembled WGS sequence"/>
</dbReference>
<feature type="repeat" description="ANK" evidence="3">
    <location>
        <begin position="206"/>
        <end position="238"/>
    </location>
</feature>
<dbReference type="OrthoDB" id="539213at2759"/>
<dbReference type="Pfam" id="PF12796">
    <property type="entry name" value="Ank_2"/>
    <property type="match status" value="1"/>
</dbReference>
<dbReference type="SMART" id="SM00248">
    <property type="entry name" value="ANK"/>
    <property type="match status" value="3"/>
</dbReference>
<dbReference type="Gene3D" id="1.25.40.20">
    <property type="entry name" value="Ankyrin repeat-containing domain"/>
    <property type="match status" value="1"/>
</dbReference>
<evidence type="ECO:0000256" key="2">
    <source>
        <dbReference type="ARBA" id="ARBA00023043"/>
    </source>
</evidence>
<evidence type="ECO:0000256" key="4">
    <source>
        <dbReference type="SAM" id="MobiDB-lite"/>
    </source>
</evidence>